<protein>
    <submittedName>
        <fullName evidence="2">ABC-2 family transporter protein</fullName>
    </submittedName>
</protein>
<keyword evidence="3" id="KW-1185">Reference proteome</keyword>
<dbReference type="EMBL" id="CP020814">
    <property type="protein sequence ID" value="ARK29835.1"/>
    <property type="molecule type" value="Genomic_DNA"/>
</dbReference>
<accession>A0A1X9M8T8</accession>
<dbReference type="STRING" id="199441.BkAM31D_08165"/>
<dbReference type="PANTHER" id="PTHR37305">
    <property type="entry name" value="INTEGRAL MEMBRANE PROTEIN-RELATED"/>
    <property type="match status" value="1"/>
</dbReference>
<feature type="transmembrane region" description="Helical" evidence="1">
    <location>
        <begin position="240"/>
        <end position="258"/>
    </location>
</feature>
<reference evidence="2 3" key="1">
    <citation type="submission" date="2017-04" db="EMBL/GenBank/DDBJ databases">
        <title>Bacillus krulwichiae AM31D Genome sequencing and assembly.</title>
        <authorList>
            <person name="Krulwich T.A."/>
            <person name="Anastor L."/>
            <person name="Ehrlich R."/>
            <person name="Ehrlich G.D."/>
            <person name="Janto B."/>
        </authorList>
    </citation>
    <scope>NUCLEOTIDE SEQUENCE [LARGE SCALE GENOMIC DNA]</scope>
    <source>
        <strain evidence="2 3">AM31D</strain>
    </source>
</reference>
<keyword evidence="1" id="KW-1133">Transmembrane helix</keyword>
<feature type="transmembrane region" description="Helical" evidence="1">
    <location>
        <begin position="205"/>
        <end position="228"/>
    </location>
</feature>
<name>A0A1X9M8T8_9BACI</name>
<evidence type="ECO:0000313" key="3">
    <source>
        <dbReference type="Proteomes" id="UP000193006"/>
    </source>
</evidence>
<dbReference type="Proteomes" id="UP000193006">
    <property type="component" value="Chromosome"/>
</dbReference>
<dbReference type="GO" id="GO:0140359">
    <property type="term" value="F:ABC-type transporter activity"/>
    <property type="evidence" value="ECO:0007669"/>
    <property type="project" value="InterPro"/>
</dbReference>
<keyword evidence="1" id="KW-0472">Membrane</keyword>
<dbReference type="PANTHER" id="PTHR37305:SF1">
    <property type="entry name" value="MEMBRANE PROTEIN"/>
    <property type="match status" value="1"/>
</dbReference>
<dbReference type="AlphaFoldDB" id="A0A1X9M8T8"/>
<sequence>MLNIIRFIQNENMKIYKRIGTWVMVGVLILTVVIGGLVTKYMMNVYETEDWQLALQTENQQLTDQIAQLNDMEMGSAAQPLHHQISINEYRITNNVPPVESGTLWGFMMTVPDFTALASVFVIVIGAGIVAGEFSTGTIKLLLIRPVNRFKILLSKYIATLLFAVVLLALLFLSSFAVGRILFGFGGGQLPYLVYNGEEVVERSMITQIMSFYAFNSIDLVMMVTFAFMISTVFRSGSMAIGLSLFLMFTGGQVVQLFNQYDWVKYILFTHTNLSQYNNGTPIVEGMTMSYSIMMLCIYFILFIGISFITFQKRDVVA</sequence>
<dbReference type="KEGG" id="bkw:BkAM31D_08165"/>
<feature type="transmembrane region" description="Helical" evidence="1">
    <location>
        <begin position="157"/>
        <end position="185"/>
    </location>
</feature>
<feature type="transmembrane region" description="Helical" evidence="1">
    <location>
        <begin position="114"/>
        <end position="136"/>
    </location>
</feature>
<proteinExistence type="predicted"/>
<organism evidence="2 3">
    <name type="scientific">Halalkalibacter krulwichiae</name>
    <dbReference type="NCBI Taxonomy" id="199441"/>
    <lineage>
        <taxon>Bacteria</taxon>
        <taxon>Bacillati</taxon>
        <taxon>Bacillota</taxon>
        <taxon>Bacilli</taxon>
        <taxon>Bacillales</taxon>
        <taxon>Bacillaceae</taxon>
        <taxon>Halalkalibacter</taxon>
    </lineage>
</organism>
<keyword evidence="1" id="KW-0812">Transmembrane</keyword>
<feature type="transmembrane region" description="Helical" evidence="1">
    <location>
        <begin position="291"/>
        <end position="311"/>
    </location>
</feature>
<dbReference type="RefSeq" id="WP_066152430.1">
    <property type="nucleotide sequence ID" value="NZ_CP020814.1"/>
</dbReference>
<evidence type="ECO:0000313" key="2">
    <source>
        <dbReference type="EMBL" id="ARK29835.1"/>
    </source>
</evidence>
<dbReference type="Pfam" id="PF12679">
    <property type="entry name" value="ABC2_membrane_2"/>
    <property type="match status" value="1"/>
</dbReference>
<feature type="transmembrane region" description="Helical" evidence="1">
    <location>
        <begin position="21"/>
        <end position="43"/>
    </location>
</feature>
<dbReference type="GO" id="GO:0005886">
    <property type="term" value="C:plasma membrane"/>
    <property type="evidence" value="ECO:0007669"/>
    <property type="project" value="UniProtKB-SubCell"/>
</dbReference>
<evidence type="ECO:0000256" key="1">
    <source>
        <dbReference type="SAM" id="Phobius"/>
    </source>
</evidence>
<gene>
    <name evidence="2" type="ORF">BkAM31D_08165</name>
</gene>